<name>A0ABP1EIL1_9FLAO</name>
<protein>
    <recommendedName>
        <fullName evidence="3">Lipocalin-like domain-containing protein</fullName>
    </recommendedName>
</protein>
<dbReference type="Proteomes" id="UP001497514">
    <property type="component" value="Chromosome"/>
</dbReference>
<gene>
    <name evidence="1" type="ORF">TD3509T_1053</name>
</gene>
<evidence type="ECO:0000313" key="1">
    <source>
        <dbReference type="EMBL" id="CAL2080725.1"/>
    </source>
</evidence>
<dbReference type="RefSeq" id="WP_200809366.1">
    <property type="nucleotide sequence ID" value="NZ_OZ038524.1"/>
</dbReference>
<keyword evidence="2" id="KW-1185">Reference proteome</keyword>
<sequence length="165" mass="18489">MKNIKKNLFSLLILAAISTTISCKTTTSAVNTKLDKKTEKMLKGNWTISTVNYTGANLFKVTSFNIADSNCFVGSNWSFISNNNKGQMRLNNPSTSCLDFNSPTTWYINKDGNFVLKIINRHKAKNVNNGFVLNINNLTQTSFDLVDKINVAGTIKNITYSFQRK</sequence>
<dbReference type="PROSITE" id="PS51257">
    <property type="entry name" value="PROKAR_LIPOPROTEIN"/>
    <property type="match status" value="1"/>
</dbReference>
<evidence type="ECO:0008006" key="3">
    <source>
        <dbReference type="Google" id="ProtNLM"/>
    </source>
</evidence>
<reference evidence="1 2" key="1">
    <citation type="submission" date="2024-05" db="EMBL/GenBank/DDBJ databases">
        <authorList>
            <person name="Duchaud E."/>
        </authorList>
    </citation>
    <scope>NUCLEOTIDE SEQUENCE [LARGE SCALE GENOMIC DNA]</scope>
    <source>
        <strain evidence="1">Ena-SAMPLE-TAB-13-05-2024-13:56:06:370-140309</strain>
    </source>
</reference>
<proteinExistence type="predicted"/>
<accession>A0ABP1EIL1</accession>
<organism evidence="1 2">
    <name type="scientific">Tenacibaculum dicentrarchi</name>
    <dbReference type="NCBI Taxonomy" id="669041"/>
    <lineage>
        <taxon>Bacteria</taxon>
        <taxon>Pseudomonadati</taxon>
        <taxon>Bacteroidota</taxon>
        <taxon>Flavobacteriia</taxon>
        <taxon>Flavobacteriales</taxon>
        <taxon>Flavobacteriaceae</taxon>
        <taxon>Tenacibaculum</taxon>
    </lineage>
</organism>
<evidence type="ECO:0000313" key="2">
    <source>
        <dbReference type="Proteomes" id="UP001497514"/>
    </source>
</evidence>
<dbReference type="EMBL" id="OZ038524">
    <property type="protein sequence ID" value="CAL2080725.1"/>
    <property type="molecule type" value="Genomic_DNA"/>
</dbReference>